<evidence type="ECO:0000313" key="16">
    <source>
        <dbReference type="Proteomes" id="UP000042738"/>
    </source>
</evidence>
<keyword evidence="8" id="KW-1015">Disulfide bond</keyword>
<keyword evidence="9 14" id="KW-0676">Redox-active center</keyword>
<comment type="cofactor">
    <cofactor evidence="12 14">
        <name>FAD</name>
        <dbReference type="ChEBI" id="CHEBI:57692"/>
    </cofactor>
    <text evidence="12 14">Binds 1 FAD per subunit.</text>
</comment>
<feature type="binding site" evidence="12">
    <location>
        <begin position="182"/>
        <end position="189"/>
    </location>
    <ligand>
        <name>NAD(+)</name>
        <dbReference type="ChEBI" id="CHEBI:57540"/>
    </ligand>
</feature>
<dbReference type="SUPFAM" id="SSF55424">
    <property type="entry name" value="FAD/NAD-linked reductases, dimerisation (C-terminal) domain"/>
    <property type="match status" value="1"/>
</dbReference>
<feature type="binding site" evidence="12">
    <location>
        <position position="205"/>
    </location>
    <ligand>
        <name>NAD(+)</name>
        <dbReference type="ChEBI" id="CHEBI:57540"/>
    </ligand>
</feature>
<feature type="disulfide bond" description="Redox-active" evidence="13">
    <location>
        <begin position="45"/>
        <end position="50"/>
    </location>
</feature>
<dbReference type="AlphaFoldDB" id="A0A068Z409"/>
<protein>
    <recommendedName>
        <fullName evidence="3 14">Dihydrolipoyl dehydrogenase</fullName>
        <ecNumber evidence="2 14">1.8.1.4</ecNumber>
    </recommendedName>
</protein>
<dbReference type="InterPro" id="IPR012999">
    <property type="entry name" value="Pyr_OxRdtase_I_AS"/>
</dbReference>
<dbReference type="PRINTS" id="PR00368">
    <property type="entry name" value="FADPNR"/>
</dbReference>
<comment type="catalytic activity">
    <reaction evidence="10 14">
        <text>N(6)-[(R)-dihydrolipoyl]-L-lysyl-[protein] + NAD(+) = N(6)-[(R)-lipoyl]-L-lysyl-[protein] + NADH + H(+)</text>
        <dbReference type="Rhea" id="RHEA:15045"/>
        <dbReference type="Rhea" id="RHEA-COMP:10474"/>
        <dbReference type="Rhea" id="RHEA-COMP:10475"/>
        <dbReference type="ChEBI" id="CHEBI:15378"/>
        <dbReference type="ChEBI" id="CHEBI:57540"/>
        <dbReference type="ChEBI" id="CHEBI:57945"/>
        <dbReference type="ChEBI" id="CHEBI:83099"/>
        <dbReference type="ChEBI" id="CHEBI:83100"/>
        <dbReference type="EC" id="1.8.1.4"/>
    </reaction>
</comment>
<keyword evidence="12" id="KW-0547">Nucleotide-binding</keyword>
<organism evidence="15 16">
    <name type="scientific">Serratia symbiotica</name>
    <dbReference type="NCBI Taxonomy" id="138074"/>
    <lineage>
        <taxon>Bacteria</taxon>
        <taxon>Pseudomonadati</taxon>
        <taxon>Pseudomonadota</taxon>
        <taxon>Gammaproteobacteria</taxon>
        <taxon>Enterobacterales</taxon>
        <taxon>Yersiniaceae</taxon>
        <taxon>Serratia</taxon>
    </lineage>
</organism>
<dbReference type="Pfam" id="PF02852">
    <property type="entry name" value="Pyr_redox_dim"/>
    <property type="match status" value="1"/>
</dbReference>
<dbReference type="Gene3D" id="3.30.390.30">
    <property type="match status" value="1"/>
</dbReference>
<dbReference type="PIRSF" id="PIRSF000350">
    <property type="entry name" value="Mercury_reductase_MerA"/>
    <property type="match status" value="1"/>
</dbReference>
<dbReference type="InterPro" id="IPR036188">
    <property type="entry name" value="FAD/NAD-bd_sf"/>
</dbReference>
<dbReference type="InterPro" id="IPR050151">
    <property type="entry name" value="Class-I_Pyr_Nuc-Dis_Oxidored"/>
</dbReference>
<evidence type="ECO:0000256" key="1">
    <source>
        <dbReference type="ARBA" id="ARBA00007532"/>
    </source>
</evidence>
<evidence type="ECO:0000256" key="9">
    <source>
        <dbReference type="ARBA" id="ARBA00023284"/>
    </source>
</evidence>
<feature type="binding site" evidence="12">
    <location>
        <position position="117"/>
    </location>
    <ligand>
        <name>FAD</name>
        <dbReference type="ChEBI" id="CHEBI:57692"/>
    </ligand>
</feature>
<sequence length="474" mass="50494">MSTEIKTQVVVLGAGPAGYSAAFRCADLGLETVLVERYSTLGGVCLNVGCIPSKALLHVAKVIEEAKALAAHGIVFGEPKTDIDKVRVWKEKVITQLTGGLAGMAKGRKVTVVNGLGKFTGANTLVVEGEKGSTTINFDNAIIAAGSRPIQLPFIPHEDPRVWDSTDALALRTIPQRLLVMGGGIIGLEMATVYHALGSQIDVVEMFDQVIPAADKDVVKIFTKRISKQFNLLLETKVTAVEAKEEGIYVTMEGKNAPAEPQRYDAVLVAIGRVPNGKLLDANKAGVDVDERGFINVDKQLRTNVAHIFAIGDIVGQPMLAHKGVHEGHVAAEVIAGMKHYFDPKVIPSIAYTEPEVAWVGLTEKEAKEKGISYETATFPWAASGRAIASDCADGMTKLIFDKETHRILGGAIVGTNGGELLGEIGLAIEMGCDAEDIALTIHAHPTLHESVGLSAEIYEGSITDLPNPKAKKK</sequence>
<dbReference type="FunFam" id="3.50.50.60:FF:000001">
    <property type="entry name" value="Dihydrolipoyl dehydrogenase, mitochondrial"/>
    <property type="match status" value="1"/>
</dbReference>
<evidence type="ECO:0000256" key="11">
    <source>
        <dbReference type="PIRSR" id="PIRSR000350-2"/>
    </source>
</evidence>
<keyword evidence="5 12" id="KW-0274">FAD</keyword>
<proteinExistence type="inferred from homology"/>
<evidence type="ECO:0000256" key="13">
    <source>
        <dbReference type="PIRSR" id="PIRSR000350-4"/>
    </source>
</evidence>
<dbReference type="InterPro" id="IPR001100">
    <property type="entry name" value="Pyr_nuc-diS_OxRdtase"/>
</dbReference>
<dbReference type="InterPro" id="IPR023753">
    <property type="entry name" value="FAD/NAD-binding_dom"/>
</dbReference>
<feature type="binding site" evidence="12">
    <location>
        <position position="313"/>
    </location>
    <ligand>
        <name>FAD</name>
        <dbReference type="ChEBI" id="CHEBI:57692"/>
    </ligand>
</feature>
<dbReference type="SUPFAM" id="SSF51905">
    <property type="entry name" value="FAD/NAD(P)-binding domain"/>
    <property type="match status" value="1"/>
</dbReference>
<evidence type="ECO:0000256" key="14">
    <source>
        <dbReference type="RuleBase" id="RU003692"/>
    </source>
</evidence>
<dbReference type="EC" id="1.8.1.4" evidence="2 14"/>
<dbReference type="InterPro" id="IPR004099">
    <property type="entry name" value="Pyr_nucl-diS_OxRdtase_dimer"/>
</dbReference>
<comment type="similarity">
    <text evidence="1 14">Belongs to the class-I pyridine nucleotide-disulfide oxidoreductase family.</text>
</comment>
<dbReference type="EMBL" id="CP050855">
    <property type="protein sequence ID" value="QLH64249.1"/>
    <property type="molecule type" value="Genomic_DNA"/>
</dbReference>
<keyword evidence="7 12" id="KW-0520">NAD</keyword>
<feature type="active site" description="Proton acceptor" evidence="11">
    <location>
        <position position="445"/>
    </location>
</feature>
<dbReference type="InterPro" id="IPR006258">
    <property type="entry name" value="Lipoamide_DH"/>
</dbReference>
<dbReference type="Gene3D" id="3.50.50.60">
    <property type="entry name" value="FAD/NAD(P)-binding domain"/>
    <property type="match status" value="2"/>
</dbReference>
<evidence type="ECO:0000256" key="3">
    <source>
        <dbReference type="ARBA" id="ARBA00016961"/>
    </source>
</evidence>
<dbReference type="Pfam" id="PF07992">
    <property type="entry name" value="Pyr_redox_2"/>
    <property type="match status" value="1"/>
</dbReference>
<dbReference type="STRING" id="138074.SYMBAF_100228"/>
<evidence type="ECO:0000256" key="4">
    <source>
        <dbReference type="ARBA" id="ARBA00022630"/>
    </source>
</evidence>
<dbReference type="Proteomes" id="UP000042738">
    <property type="component" value="Chromosome"/>
</dbReference>
<dbReference type="PANTHER" id="PTHR22912:SF160">
    <property type="entry name" value="DIHYDROLIPOYL DEHYDROGENASE"/>
    <property type="match status" value="1"/>
</dbReference>
<dbReference type="RefSeq" id="WP_040263207.1">
    <property type="nucleotide sequence ID" value="NZ_CAXKXZ010000002.1"/>
</dbReference>
<keyword evidence="6 14" id="KW-0560">Oxidoreductase</keyword>
<comment type="miscellaneous">
    <text evidence="14">The active site is a redox-active disulfide bond.</text>
</comment>
<dbReference type="GeneID" id="93735522"/>
<dbReference type="GO" id="GO:0006979">
    <property type="term" value="P:response to oxidative stress"/>
    <property type="evidence" value="ECO:0007669"/>
    <property type="project" value="UniProtKB-ARBA"/>
</dbReference>
<dbReference type="FunFam" id="3.30.390.30:FF:000001">
    <property type="entry name" value="Dihydrolipoyl dehydrogenase"/>
    <property type="match status" value="1"/>
</dbReference>
<evidence type="ECO:0000256" key="12">
    <source>
        <dbReference type="PIRSR" id="PIRSR000350-3"/>
    </source>
</evidence>
<dbReference type="GO" id="GO:0004148">
    <property type="term" value="F:dihydrolipoyl dehydrogenase (NADH) activity"/>
    <property type="evidence" value="ECO:0007669"/>
    <property type="project" value="UniProtKB-EC"/>
</dbReference>
<evidence type="ECO:0000256" key="10">
    <source>
        <dbReference type="ARBA" id="ARBA00049187"/>
    </source>
</evidence>
<feature type="binding site" evidence="12">
    <location>
        <position position="54"/>
    </location>
    <ligand>
        <name>FAD</name>
        <dbReference type="ChEBI" id="CHEBI:57692"/>
    </ligand>
</feature>
<keyword evidence="4 14" id="KW-0285">Flavoprotein</keyword>
<dbReference type="GO" id="GO:0050660">
    <property type="term" value="F:flavin adenine dinucleotide binding"/>
    <property type="evidence" value="ECO:0007669"/>
    <property type="project" value="InterPro"/>
</dbReference>
<evidence type="ECO:0000256" key="7">
    <source>
        <dbReference type="ARBA" id="ARBA00023027"/>
    </source>
</evidence>
<dbReference type="PANTHER" id="PTHR22912">
    <property type="entry name" value="DISULFIDE OXIDOREDUCTASE"/>
    <property type="match status" value="1"/>
</dbReference>
<evidence type="ECO:0000256" key="5">
    <source>
        <dbReference type="ARBA" id="ARBA00022827"/>
    </source>
</evidence>
<accession>A0A068Z409</accession>
<evidence type="ECO:0000256" key="2">
    <source>
        <dbReference type="ARBA" id="ARBA00012608"/>
    </source>
</evidence>
<gene>
    <name evidence="15" type="primary">lpdA</name>
    <name evidence="15" type="ORF">SYMBAF_03155</name>
</gene>
<feature type="binding site" evidence="12">
    <location>
        <position position="272"/>
    </location>
    <ligand>
        <name>NAD(+)</name>
        <dbReference type="ChEBI" id="CHEBI:57540"/>
    </ligand>
</feature>
<dbReference type="PRINTS" id="PR00411">
    <property type="entry name" value="PNDRDTASEI"/>
</dbReference>
<feature type="binding site" evidence="12">
    <location>
        <begin position="319"/>
        <end position="322"/>
    </location>
    <ligand>
        <name>FAD</name>
        <dbReference type="ChEBI" id="CHEBI:57692"/>
    </ligand>
</feature>
<evidence type="ECO:0000256" key="6">
    <source>
        <dbReference type="ARBA" id="ARBA00023002"/>
    </source>
</evidence>
<dbReference type="PROSITE" id="PS00076">
    <property type="entry name" value="PYRIDINE_REDOX_1"/>
    <property type="match status" value="1"/>
</dbReference>
<dbReference type="GO" id="GO:0006103">
    <property type="term" value="P:2-oxoglutarate metabolic process"/>
    <property type="evidence" value="ECO:0007669"/>
    <property type="project" value="TreeGrafter"/>
</dbReference>
<reference evidence="15 16" key="1">
    <citation type="journal article" date="2014" name="Genome Announc.">
        <title>Whole-Genome Sequence of Serratia symbiotica Strain CWBI-2.3T, a Free-Living Symbiont of the Black Bean Aphid Aphis fabae.</title>
        <authorList>
            <person name="Foray V."/>
            <person name="Grigorescu A.S."/>
            <person name="Sabri A."/>
            <person name="Haubruge E."/>
            <person name="Lognay G."/>
            <person name="Francis F."/>
            <person name="Fauconnier M.L."/>
            <person name="Hance T."/>
            <person name="Thonart P."/>
        </authorList>
    </citation>
    <scope>NUCLEOTIDE SEQUENCE [LARGE SCALE GENOMIC DNA]</scope>
    <source>
        <strain evidence="15">CWBI-2.3</strain>
    </source>
</reference>
<dbReference type="InterPro" id="IPR016156">
    <property type="entry name" value="FAD/NAD-linked_Rdtase_dimer_sf"/>
</dbReference>
<evidence type="ECO:0000313" key="15">
    <source>
        <dbReference type="EMBL" id="QLH64249.1"/>
    </source>
</evidence>
<evidence type="ECO:0000256" key="8">
    <source>
        <dbReference type="ARBA" id="ARBA00023157"/>
    </source>
</evidence>
<name>A0A068Z409_9GAMM</name>
<dbReference type="NCBIfam" id="TIGR01350">
    <property type="entry name" value="lipoamide_DH"/>
    <property type="match status" value="1"/>
</dbReference>